<dbReference type="Pfam" id="PF16555">
    <property type="entry name" value="GramPos_pilinD1"/>
    <property type="match status" value="1"/>
</dbReference>
<dbReference type="Proteomes" id="UP000190328">
    <property type="component" value="Unassembled WGS sequence"/>
</dbReference>
<reference evidence="5 6" key="1">
    <citation type="submission" date="2017-02" db="EMBL/GenBank/DDBJ databases">
        <authorList>
            <person name="Peterson S.W."/>
        </authorList>
    </citation>
    <scope>NUCLEOTIDE SEQUENCE [LARGE SCALE GENOMIC DNA]</scope>
    <source>
        <strain evidence="5 6">ATCC BAA-1030</strain>
    </source>
</reference>
<keyword evidence="3" id="KW-0732">Signal</keyword>
<evidence type="ECO:0000256" key="3">
    <source>
        <dbReference type="SAM" id="SignalP"/>
    </source>
</evidence>
<name>A0A1T4KBR9_9ENTE</name>
<sequence>MKRMKKIWVIGLFFTLSLFFGNLFAKADTTEVTVFTKSLAGEVMSGVKMTVYDVTDFLTGEETAEELEKLVTPEVEVATLITDENGRATVQLENLNDRRSAGYLFTQEKSGNVTEALQSVLLTLPAHNEEGRQVSRVELYPKAYPLAYSAHFYKHGLSGATFEDIGALEGAIFVLSKDEGNRTLYLEESTDGNLTWTDEFKGEMDPFWAELLGDTFNDYAGSKENFNQSLAFFTSDTNGRVSTGDYKLPAGTYMFREVEAPEDFRILFDDFGGVEVTIPENPNEEILISIMDENGDIQTFSEDEAIYYNTDGELPETEGEEDSPEDDRELPPIEDETIPPKQDENTPPKLADTYNETPRMVNEDEPRGFLPDTGELGSILLCISGVFMCFLYFISREKKKK</sequence>
<feature type="transmembrane region" description="Helical" evidence="2">
    <location>
        <begin position="376"/>
        <end position="394"/>
    </location>
</feature>
<dbReference type="RefSeq" id="WP_078806154.1">
    <property type="nucleotide sequence ID" value="NZ_FUXI01000002.1"/>
</dbReference>
<evidence type="ECO:0000256" key="1">
    <source>
        <dbReference type="SAM" id="MobiDB-lite"/>
    </source>
</evidence>
<feature type="signal peptide" evidence="3">
    <location>
        <begin position="1"/>
        <end position="27"/>
    </location>
</feature>
<evidence type="ECO:0000259" key="4">
    <source>
        <dbReference type="Pfam" id="PF16555"/>
    </source>
</evidence>
<dbReference type="InterPro" id="IPR032364">
    <property type="entry name" value="GramPos_pilinD1_N"/>
</dbReference>
<keyword evidence="2" id="KW-0472">Membrane</keyword>
<dbReference type="OrthoDB" id="3263741at2"/>
<feature type="domain" description="Gram-positive pilin subunit D1 N-terminal" evidence="4">
    <location>
        <begin position="41"/>
        <end position="142"/>
    </location>
</feature>
<gene>
    <name evidence="5" type="ORF">SAMN02745116_00176</name>
</gene>
<feature type="compositionally biased region" description="Acidic residues" evidence="1">
    <location>
        <begin position="313"/>
        <end position="337"/>
    </location>
</feature>
<dbReference type="STRING" id="263852.SAMN02745116_00176"/>
<feature type="region of interest" description="Disordered" evidence="1">
    <location>
        <begin position="311"/>
        <end position="368"/>
    </location>
</feature>
<evidence type="ECO:0000313" key="6">
    <source>
        <dbReference type="Proteomes" id="UP000190328"/>
    </source>
</evidence>
<proteinExistence type="predicted"/>
<accession>A0A1T4KBR9</accession>
<organism evidence="5 6">
    <name type="scientific">Pilibacter termitis</name>
    <dbReference type="NCBI Taxonomy" id="263852"/>
    <lineage>
        <taxon>Bacteria</taxon>
        <taxon>Bacillati</taxon>
        <taxon>Bacillota</taxon>
        <taxon>Bacilli</taxon>
        <taxon>Lactobacillales</taxon>
        <taxon>Enterococcaceae</taxon>
        <taxon>Pilibacter</taxon>
    </lineage>
</organism>
<dbReference type="EMBL" id="FUXI01000002">
    <property type="protein sequence ID" value="SJZ39842.1"/>
    <property type="molecule type" value="Genomic_DNA"/>
</dbReference>
<evidence type="ECO:0000256" key="2">
    <source>
        <dbReference type="SAM" id="Phobius"/>
    </source>
</evidence>
<keyword evidence="6" id="KW-1185">Reference proteome</keyword>
<feature type="chain" id="PRO_5012662180" description="Gram-positive pilin subunit D1 N-terminal domain-containing protein" evidence="3">
    <location>
        <begin position="28"/>
        <end position="401"/>
    </location>
</feature>
<dbReference type="InterPro" id="IPR013783">
    <property type="entry name" value="Ig-like_fold"/>
</dbReference>
<evidence type="ECO:0000313" key="5">
    <source>
        <dbReference type="EMBL" id="SJZ39842.1"/>
    </source>
</evidence>
<keyword evidence="2" id="KW-0812">Transmembrane</keyword>
<protein>
    <recommendedName>
        <fullName evidence="4">Gram-positive pilin subunit D1 N-terminal domain-containing protein</fullName>
    </recommendedName>
</protein>
<keyword evidence="2" id="KW-1133">Transmembrane helix</keyword>
<dbReference type="Gene3D" id="2.60.40.10">
    <property type="entry name" value="Immunoglobulins"/>
    <property type="match status" value="2"/>
</dbReference>
<dbReference type="AlphaFoldDB" id="A0A1T4KBR9"/>